<evidence type="ECO:0000256" key="2">
    <source>
        <dbReference type="ARBA" id="ARBA00023125"/>
    </source>
</evidence>
<dbReference type="RefSeq" id="WP_204035797.1">
    <property type="nucleotide sequence ID" value="NZ_BOPC01000045.1"/>
</dbReference>
<feature type="domain" description="Tyr recombinase" evidence="6">
    <location>
        <begin position="134"/>
        <end position="331"/>
    </location>
</feature>
<evidence type="ECO:0000256" key="4">
    <source>
        <dbReference type="PROSITE-ProRule" id="PRU01248"/>
    </source>
</evidence>
<sequence>MTALSGELLPAARPPAITAVAGDGGDGLEALLREWLIGYQSVHTRSAYRRDLAHWLTFLSASGVDPLTEARRVHTHAWLRAQEVAGTASAATRARRLAAVSAFYSWLIAEDRTDRANPAAINPKQKPKTDPTRPRTAGLSRAQAEALLAAADADTGPQAARTAAIVALLLYTGLRVGELVGADVEQLGHDRNHRVLRFTAKGAGEHLVALPAPVTRRLDAYIAARPDLAEARVPVVAGQAGALPRRPLVATASGARVDRGAVWRLLRRLAATAKIPVKMSPHVLRHTCATLARDAGARLEDVQEQLGHADARTTRRYDHGGQRLDRAPAYTLAAYLTAAGDGHSAESPDGETA</sequence>
<organism evidence="8 9">
    <name type="scientific">Micromonospora qiuiae</name>
    <dbReference type="NCBI Taxonomy" id="502268"/>
    <lineage>
        <taxon>Bacteria</taxon>
        <taxon>Bacillati</taxon>
        <taxon>Actinomycetota</taxon>
        <taxon>Actinomycetes</taxon>
        <taxon>Micromonosporales</taxon>
        <taxon>Micromonosporaceae</taxon>
        <taxon>Micromonospora</taxon>
    </lineage>
</organism>
<dbReference type="PROSITE" id="PS51898">
    <property type="entry name" value="TYR_RECOMBINASE"/>
    <property type="match status" value="1"/>
</dbReference>
<feature type="domain" description="Core-binding (CB)" evidence="7">
    <location>
        <begin position="26"/>
        <end position="108"/>
    </location>
</feature>
<evidence type="ECO:0000256" key="3">
    <source>
        <dbReference type="ARBA" id="ARBA00023172"/>
    </source>
</evidence>
<dbReference type="Proteomes" id="UP000653076">
    <property type="component" value="Unassembled WGS sequence"/>
</dbReference>
<feature type="region of interest" description="Disordered" evidence="5">
    <location>
        <begin position="116"/>
        <end position="139"/>
    </location>
</feature>
<dbReference type="PANTHER" id="PTHR30349">
    <property type="entry name" value="PHAGE INTEGRASE-RELATED"/>
    <property type="match status" value="1"/>
</dbReference>
<protein>
    <submittedName>
        <fullName evidence="8">Tyrosine recombinase XerD</fullName>
    </submittedName>
</protein>
<evidence type="ECO:0000256" key="5">
    <source>
        <dbReference type="SAM" id="MobiDB-lite"/>
    </source>
</evidence>
<dbReference type="InterPro" id="IPR050090">
    <property type="entry name" value="Tyrosine_recombinase_XerCD"/>
</dbReference>
<dbReference type="PROSITE" id="PS51900">
    <property type="entry name" value="CB"/>
    <property type="match status" value="1"/>
</dbReference>
<proteinExistence type="predicted"/>
<gene>
    <name evidence="8" type="primary">xerD_1</name>
    <name evidence="8" type="ORF">Vqi01_34290</name>
</gene>
<evidence type="ECO:0000259" key="6">
    <source>
        <dbReference type="PROSITE" id="PS51898"/>
    </source>
</evidence>
<keyword evidence="9" id="KW-1185">Reference proteome</keyword>
<keyword evidence="1" id="KW-0229">DNA integration</keyword>
<dbReference type="InterPro" id="IPR010998">
    <property type="entry name" value="Integrase_recombinase_N"/>
</dbReference>
<keyword evidence="3" id="KW-0233">DNA recombination</keyword>
<name>A0ABQ4JDN3_9ACTN</name>
<dbReference type="PANTHER" id="PTHR30349:SF81">
    <property type="entry name" value="TYROSINE RECOMBINASE XERC"/>
    <property type="match status" value="1"/>
</dbReference>
<dbReference type="EMBL" id="BOPC01000045">
    <property type="protein sequence ID" value="GIJ28267.1"/>
    <property type="molecule type" value="Genomic_DNA"/>
</dbReference>
<dbReference type="InterPro" id="IPR004107">
    <property type="entry name" value="Integrase_SAM-like_N"/>
</dbReference>
<dbReference type="SUPFAM" id="SSF56349">
    <property type="entry name" value="DNA breaking-rejoining enzymes"/>
    <property type="match status" value="1"/>
</dbReference>
<reference evidence="8 9" key="1">
    <citation type="submission" date="2021-01" db="EMBL/GenBank/DDBJ databases">
        <title>Whole genome shotgun sequence of Verrucosispora qiuiae NBRC 106684.</title>
        <authorList>
            <person name="Komaki H."/>
            <person name="Tamura T."/>
        </authorList>
    </citation>
    <scope>NUCLEOTIDE SEQUENCE [LARGE SCALE GENOMIC DNA]</scope>
    <source>
        <strain evidence="8 9">NBRC 106684</strain>
    </source>
</reference>
<evidence type="ECO:0000313" key="8">
    <source>
        <dbReference type="EMBL" id="GIJ28267.1"/>
    </source>
</evidence>
<dbReference type="Pfam" id="PF02899">
    <property type="entry name" value="Phage_int_SAM_1"/>
    <property type="match status" value="1"/>
</dbReference>
<dbReference type="Pfam" id="PF00589">
    <property type="entry name" value="Phage_integrase"/>
    <property type="match status" value="1"/>
</dbReference>
<dbReference type="Gene3D" id="1.10.150.130">
    <property type="match status" value="1"/>
</dbReference>
<evidence type="ECO:0000259" key="7">
    <source>
        <dbReference type="PROSITE" id="PS51900"/>
    </source>
</evidence>
<keyword evidence="2 4" id="KW-0238">DNA-binding</keyword>
<evidence type="ECO:0000256" key="1">
    <source>
        <dbReference type="ARBA" id="ARBA00022908"/>
    </source>
</evidence>
<dbReference type="InterPro" id="IPR013762">
    <property type="entry name" value="Integrase-like_cat_sf"/>
</dbReference>
<comment type="caution">
    <text evidence="8">The sequence shown here is derived from an EMBL/GenBank/DDBJ whole genome shotgun (WGS) entry which is preliminary data.</text>
</comment>
<dbReference type="InterPro" id="IPR044068">
    <property type="entry name" value="CB"/>
</dbReference>
<dbReference type="InterPro" id="IPR011010">
    <property type="entry name" value="DNA_brk_join_enz"/>
</dbReference>
<dbReference type="InterPro" id="IPR002104">
    <property type="entry name" value="Integrase_catalytic"/>
</dbReference>
<accession>A0ABQ4JDN3</accession>
<evidence type="ECO:0000313" key="9">
    <source>
        <dbReference type="Proteomes" id="UP000653076"/>
    </source>
</evidence>
<dbReference type="Gene3D" id="1.10.443.10">
    <property type="entry name" value="Intergrase catalytic core"/>
    <property type="match status" value="1"/>
</dbReference>